<dbReference type="OrthoDB" id="3178004at2"/>
<gene>
    <name evidence="2" type="ORF">ATJ97_1032</name>
</gene>
<comment type="caution">
    <text evidence="2">The sequence shown here is derived from an EMBL/GenBank/DDBJ whole genome shotgun (WGS) entry which is preliminary data.</text>
</comment>
<feature type="transmembrane region" description="Helical" evidence="1">
    <location>
        <begin position="133"/>
        <end position="153"/>
    </location>
</feature>
<feature type="transmembrane region" description="Helical" evidence="1">
    <location>
        <begin position="217"/>
        <end position="236"/>
    </location>
</feature>
<evidence type="ECO:0000313" key="3">
    <source>
        <dbReference type="Proteomes" id="UP000222106"/>
    </source>
</evidence>
<feature type="transmembrane region" description="Helical" evidence="1">
    <location>
        <begin position="97"/>
        <end position="118"/>
    </location>
</feature>
<dbReference type="Proteomes" id="UP000222106">
    <property type="component" value="Unassembled WGS sequence"/>
</dbReference>
<keyword evidence="1" id="KW-1133">Transmembrane helix</keyword>
<protein>
    <recommendedName>
        <fullName evidence="4">DUF1648 domain-containing protein</fullName>
    </recommendedName>
</protein>
<evidence type="ECO:0008006" key="4">
    <source>
        <dbReference type="Google" id="ProtNLM"/>
    </source>
</evidence>
<proteinExistence type="predicted"/>
<name>A0A2A9EJ57_9MICO</name>
<dbReference type="EMBL" id="PDJI01000004">
    <property type="protein sequence ID" value="PFG38551.1"/>
    <property type="molecule type" value="Genomic_DNA"/>
</dbReference>
<dbReference type="AlphaFoldDB" id="A0A2A9EJ57"/>
<feature type="transmembrane region" description="Helical" evidence="1">
    <location>
        <begin position="65"/>
        <end position="85"/>
    </location>
</feature>
<sequence>MTTLASPSALPHRRRAWLLGVAVPLAVTTLAWTLVISWLPRLPRYVALHWGPGGIVDRVGSVAELLRTTAIVGGITVAVLAVLSLTVGRTALTRRTVLGLAAGTAVLFGGMLVTVVGIQVDAPDATAAAPPDLGLTVSVVAAVLVGIAAGALAGPDPELPATEPLPASAPRTPLAANERAVWIRTTGPSAALVHWGGVLLAVYIGLVAWTAVVAQSWFVAAVMFAVLPVVLTMLVWQVRVDTTGITARGALGWPRRHVPASEVVVARTRQVSPFNDFGGWGLRVAPDGTVGVVVRAGVAVDVERTGGRRLVVTVDDAPTGAALLNACAERARHAEDLPPG</sequence>
<dbReference type="RefSeq" id="WP_098482799.1">
    <property type="nucleotide sequence ID" value="NZ_PDJI01000004.1"/>
</dbReference>
<keyword evidence="3" id="KW-1185">Reference proteome</keyword>
<evidence type="ECO:0000313" key="2">
    <source>
        <dbReference type="EMBL" id="PFG38551.1"/>
    </source>
</evidence>
<organism evidence="2 3">
    <name type="scientific">Georgenia soli</name>
    <dbReference type="NCBI Taxonomy" id="638953"/>
    <lineage>
        <taxon>Bacteria</taxon>
        <taxon>Bacillati</taxon>
        <taxon>Actinomycetota</taxon>
        <taxon>Actinomycetes</taxon>
        <taxon>Micrococcales</taxon>
        <taxon>Bogoriellaceae</taxon>
        <taxon>Georgenia</taxon>
    </lineage>
</organism>
<evidence type="ECO:0000256" key="1">
    <source>
        <dbReference type="SAM" id="Phobius"/>
    </source>
</evidence>
<reference evidence="2 3" key="1">
    <citation type="submission" date="2017-10" db="EMBL/GenBank/DDBJ databases">
        <title>Sequencing the genomes of 1000 actinobacteria strains.</title>
        <authorList>
            <person name="Klenk H.-P."/>
        </authorList>
    </citation>
    <scope>NUCLEOTIDE SEQUENCE [LARGE SCALE GENOMIC DNA]</scope>
    <source>
        <strain evidence="2 3">DSM 21838</strain>
    </source>
</reference>
<keyword evidence="1" id="KW-0812">Transmembrane</keyword>
<accession>A0A2A9EJ57</accession>
<keyword evidence="1" id="KW-0472">Membrane</keyword>
<feature type="transmembrane region" description="Helical" evidence="1">
    <location>
        <begin position="16"/>
        <end position="39"/>
    </location>
</feature>
<feature type="transmembrane region" description="Helical" evidence="1">
    <location>
        <begin position="192"/>
        <end position="211"/>
    </location>
</feature>